<accession>X1H405</accession>
<sequence>HHSGKPTDTLMYSKWGATESEVSMALSGDDFVPNPMLVSTRAISIEASADENLALVGTDGAGSRWALQLRTS</sequence>
<evidence type="ECO:0000313" key="1">
    <source>
        <dbReference type="EMBL" id="GAH51835.1"/>
    </source>
</evidence>
<dbReference type="EMBL" id="BARU01023326">
    <property type="protein sequence ID" value="GAH51835.1"/>
    <property type="molecule type" value="Genomic_DNA"/>
</dbReference>
<protein>
    <submittedName>
        <fullName evidence="1">Uncharacterized protein</fullName>
    </submittedName>
</protein>
<reference evidence="1" key="1">
    <citation type="journal article" date="2014" name="Front. Microbiol.">
        <title>High frequency of phylogenetically diverse reductive dehalogenase-homologous genes in deep subseafloor sedimentary metagenomes.</title>
        <authorList>
            <person name="Kawai M."/>
            <person name="Futagami T."/>
            <person name="Toyoda A."/>
            <person name="Takaki Y."/>
            <person name="Nishi S."/>
            <person name="Hori S."/>
            <person name="Arai W."/>
            <person name="Tsubouchi T."/>
            <person name="Morono Y."/>
            <person name="Uchiyama I."/>
            <person name="Ito T."/>
            <person name="Fujiyama A."/>
            <person name="Inagaki F."/>
            <person name="Takami H."/>
        </authorList>
    </citation>
    <scope>NUCLEOTIDE SEQUENCE</scope>
    <source>
        <strain evidence="1">Expedition CK06-06</strain>
    </source>
</reference>
<proteinExistence type="predicted"/>
<comment type="caution">
    <text evidence="1">The sequence shown here is derived from an EMBL/GenBank/DDBJ whole genome shotgun (WGS) entry which is preliminary data.</text>
</comment>
<organism evidence="1">
    <name type="scientific">marine sediment metagenome</name>
    <dbReference type="NCBI Taxonomy" id="412755"/>
    <lineage>
        <taxon>unclassified sequences</taxon>
        <taxon>metagenomes</taxon>
        <taxon>ecological metagenomes</taxon>
    </lineage>
</organism>
<dbReference type="AlphaFoldDB" id="X1H405"/>
<gene>
    <name evidence="1" type="ORF">S03H2_37874</name>
</gene>
<name>X1H405_9ZZZZ</name>
<feature type="non-terminal residue" evidence="1">
    <location>
        <position position="1"/>
    </location>
</feature>